<gene>
    <name evidence="1" type="ORF">MBBWO_14610</name>
</gene>
<organism evidence="1 2">
    <name type="scientific">Methanobrevibacter woesei</name>
    <dbReference type="NCBI Taxonomy" id="190976"/>
    <lineage>
        <taxon>Archaea</taxon>
        <taxon>Methanobacteriati</taxon>
        <taxon>Methanobacteriota</taxon>
        <taxon>Methanomada group</taxon>
        <taxon>Methanobacteria</taxon>
        <taxon>Methanobacteriales</taxon>
        <taxon>Methanobacteriaceae</taxon>
        <taxon>Methanobrevibacter</taxon>
    </lineage>
</organism>
<dbReference type="AlphaFoldDB" id="A0A2U1S6E5"/>
<reference evidence="1 2" key="1">
    <citation type="submission" date="2017-03" db="EMBL/GenBank/DDBJ databases">
        <title>Genome sequence of Methanobrevibacter wosei.</title>
        <authorList>
            <person name="Poehlein A."/>
            <person name="Seedorf H."/>
            <person name="Daniel R."/>
        </authorList>
    </citation>
    <scope>NUCLEOTIDE SEQUENCE [LARGE SCALE GENOMIC DNA]</scope>
    <source>
        <strain evidence="1 2">DSM 11979</strain>
    </source>
</reference>
<sequence length="92" mass="10812">MENNEEKDEIFSLLGGVIKGKYELYELSNSEKMLIGDKFYPVDFIIKYKDRISIIIFEINPTLEECEKIVDFALKTSEVTGFKLDRVLVYEY</sequence>
<evidence type="ECO:0000313" key="1">
    <source>
        <dbReference type="EMBL" id="PWB85147.1"/>
    </source>
</evidence>
<evidence type="ECO:0000313" key="2">
    <source>
        <dbReference type="Proteomes" id="UP000245577"/>
    </source>
</evidence>
<comment type="caution">
    <text evidence="1">The sequence shown here is derived from an EMBL/GenBank/DDBJ whole genome shotgun (WGS) entry which is preliminary data.</text>
</comment>
<dbReference type="EMBL" id="MZGU01000006">
    <property type="protein sequence ID" value="PWB85147.1"/>
    <property type="molecule type" value="Genomic_DNA"/>
</dbReference>
<accession>A0A2U1S6E5</accession>
<keyword evidence="2" id="KW-1185">Reference proteome</keyword>
<dbReference type="Proteomes" id="UP000245577">
    <property type="component" value="Unassembled WGS sequence"/>
</dbReference>
<name>A0A2U1S6E5_9EURY</name>
<proteinExistence type="predicted"/>
<protein>
    <submittedName>
        <fullName evidence="1">Uncharacterized protein</fullName>
    </submittedName>
</protein>
<dbReference type="RefSeq" id="WP_116670237.1">
    <property type="nucleotide sequence ID" value="NZ_MZGU01000006.1"/>
</dbReference>